<dbReference type="PRINTS" id="PR01607">
    <property type="entry name" value="APYRASEFAMLY"/>
</dbReference>
<keyword evidence="4 6" id="KW-0732">Signal</keyword>
<evidence type="ECO:0000256" key="2">
    <source>
        <dbReference type="ARBA" id="ARBA00022512"/>
    </source>
</evidence>
<dbReference type="InterPro" id="IPR006146">
    <property type="entry name" value="5'-Nucleotdase_CS"/>
</dbReference>
<comment type="similarity">
    <text evidence="6">Belongs to the 5'-nucleotidase family.</text>
</comment>
<keyword evidence="6" id="KW-0547">Nucleotide-binding</keyword>
<dbReference type="PANTHER" id="PTHR11575:SF24">
    <property type="entry name" value="5'-NUCLEOTIDASE"/>
    <property type="match status" value="1"/>
</dbReference>
<dbReference type="InterPro" id="IPR036907">
    <property type="entry name" value="5'-Nucleotdase_C_sf"/>
</dbReference>
<evidence type="ECO:0000256" key="1">
    <source>
        <dbReference type="ARBA" id="ARBA00004168"/>
    </source>
</evidence>
<dbReference type="SUPFAM" id="SSF56300">
    <property type="entry name" value="Metallo-dependent phosphatases"/>
    <property type="match status" value="1"/>
</dbReference>
<dbReference type="PROSITE" id="PS00786">
    <property type="entry name" value="5_NUCLEOTIDASE_2"/>
    <property type="match status" value="1"/>
</dbReference>
<dbReference type="Pfam" id="PF00149">
    <property type="entry name" value="Metallophos"/>
    <property type="match status" value="1"/>
</dbReference>
<sequence length="723" mass="79064">MRSMETKLLRVTANLALSGVLAVSALALPTKVAVAAEDEKETVSAQLLLVNDLHGKIDHKDSFADYDGDGENDPAGGVPYLATYLEQREQENPNSLLVHSGDMVGGSPIVSSYFQDEPTVEIMEEMGFDVGTLGNHEFDEGVEEMLRMINGGDHPDGTPDYDGIDFPMIAANVQYKDSKDLVIDPYRIEEVAGEKIGFIGVVTTETPNMIISEGNENVEFTDEATAINKYVPELKEQGVKAIVVLAHNPAEQNEDKITGDVANIANEIDDEVDIIMAAHNHTYNNGMVDGKLIVQAYSYGTAFADVDIEIDPETGDIVNKKAEVVTSFQEKVEPDAEVAAILNRYEEKVAPIKQEVIGETAYGIEGGYAEAGEIGDNALGNLIADGMKAEMDADFALMNGGGIRDSLPKGEVTWGDLFDVQPFGNILNKVDVTGSDLENILNAQISEQHGPDVSVAGFHYTWNDETNKVVDITLPNGTSIDADKTYSVVVNNYMYGNEEYRLAELGENKEVGPNDLQATINYVESLDQPIEYKAEGRISTVQASNGFNDVSEGDWAYEMIHDLAQDGVFEGVYQDEFKKDAALTRGEFVRMLVRVLDLKSTKDTLEDPFEDVEDPAFALAYEHGVTKGVKEGIFAPDQELNRVQMAVLLMRGYDVVSDQEVNVSVEDTFKDGGTFVWAHDEVLKGHALGLYNGYSNGHFAPKDIAKRDQGAAVLYRLKSLLNQ</sequence>
<dbReference type="SUPFAM" id="SSF55816">
    <property type="entry name" value="5'-nucleotidase (syn. UDP-sugar hydrolase), C-terminal domain"/>
    <property type="match status" value="1"/>
</dbReference>
<dbReference type="Pfam" id="PF02872">
    <property type="entry name" value="5_nucleotid_C"/>
    <property type="match status" value="1"/>
</dbReference>
<evidence type="ECO:0000256" key="5">
    <source>
        <dbReference type="ARBA" id="ARBA00023088"/>
    </source>
</evidence>
<dbReference type="GO" id="GO:0046872">
    <property type="term" value="F:metal ion binding"/>
    <property type="evidence" value="ECO:0007669"/>
    <property type="project" value="InterPro"/>
</dbReference>
<dbReference type="Gene3D" id="3.60.21.10">
    <property type="match status" value="1"/>
</dbReference>
<dbReference type="Pfam" id="PF00395">
    <property type="entry name" value="SLH"/>
    <property type="match status" value="2"/>
</dbReference>
<evidence type="ECO:0000256" key="4">
    <source>
        <dbReference type="ARBA" id="ARBA00022729"/>
    </source>
</evidence>
<evidence type="ECO:0000256" key="6">
    <source>
        <dbReference type="RuleBase" id="RU362119"/>
    </source>
</evidence>
<keyword evidence="6" id="KW-0378">Hydrolase</keyword>
<dbReference type="PROSITE" id="PS51272">
    <property type="entry name" value="SLH"/>
    <property type="match status" value="2"/>
</dbReference>
<feature type="chain" id="PRO_5026377722" evidence="6">
    <location>
        <begin position="36"/>
        <end position="723"/>
    </location>
</feature>
<dbReference type="InterPro" id="IPR001119">
    <property type="entry name" value="SLH_dom"/>
</dbReference>
<comment type="caution">
    <text evidence="8">The sequence shown here is derived from an EMBL/GenBank/DDBJ whole genome shotgun (WGS) entry which is preliminary data.</text>
</comment>
<evidence type="ECO:0000313" key="8">
    <source>
        <dbReference type="EMBL" id="MYL32439.1"/>
    </source>
</evidence>
<dbReference type="GO" id="GO:0000166">
    <property type="term" value="F:nucleotide binding"/>
    <property type="evidence" value="ECO:0007669"/>
    <property type="project" value="UniProtKB-KW"/>
</dbReference>
<feature type="domain" description="SLH" evidence="7">
    <location>
        <begin position="543"/>
        <end position="606"/>
    </location>
</feature>
<dbReference type="GO" id="GO:0008253">
    <property type="term" value="F:5'-nucleotidase activity"/>
    <property type="evidence" value="ECO:0007669"/>
    <property type="project" value="TreeGrafter"/>
</dbReference>
<dbReference type="GO" id="GO:0009166">
    <property type="term" value="P:nucleotide catabolic process"/>
    <property type="evidence" value="ECO:0007669"/>
    <property type="project" value="InterPro"/>
</dbReference>
<dbReference type="EMBL" id="WMEQ01000001">
    <property type="protein sequence ID" value="MYL32439.1"/>
    <property type="molecule type" value="Genomic_DNA"/>
</dbReference>
<evidence type="ECO:0000313" key="9">
    <source>
        <dbReference type="Proteomes" id="UP000468638"/>
    </source>
</evidence>
<dbReference type="Gene3D" id="3.90.780.10">
    <property type="entry name" value="5'-Nucleotidase, C-terminal domain"/>
    <property type="match status" value="1"/>
</dbReference>
<evidence type="ECO:0000259" key="7">
    <source>
        <dbReference type="PROSITE" id="PS51272"/>
    </source>
</evidence>
<dbReference type="InterPro" id="IPR029052">
    <property type="entry name" value="Metallo-depent_PP-like"/>
</dbReference>
<accession>A0A6I5A2X4</accession>
<gene>
    <name evidence="8" type="ORF">GLW05_02310</name>
</gene>
<keyword evidence="5" id="KW-0572">Peptidoglycan-anchor</keyword>
<dbReference type="InterPro" id="IPR008334">
    <property type="entry name" value="5'-Nucleotdase_C"/>
</dbReference>
<dbReference type="GO" id="GO:0030288">
    <property type="term" value="C:outer membrane-bounded periplasmic space"/>
    <property type="evidence" value="ECO:0007669"/>
    <property type="project" value="TreeGrafter"/>
</dbReference>
<proteinExistence type="inferred from homology"/>
<reference evidence="8 9" key="1">
    <citation type="submission" date="2019-11" db="EMBL/GenBank/DDBJ databases">
        <title>Genome sequences of 17 halophilic strains isolated from different environments.</title>
        <authorList>
            <person name="Furrow R.E."/>
        </authorList>
    </citation>
    <scope>NUCLEOTIDE SEQUENCE [LARGE SCALE GENOMIC DNA]</scope>
    <source>
        <strain evidence="8 9">22514_16_FS</strain>
    </source>
</reference>
<protein>
    <submittedName>
        <fullName evidence="8">2,' 3'-cyclic nucleotide 2'-phosphodiesterase</fullName>
    </submittedName>
</protein>
<evidence type="ECO:0000256" key="3">
    <source>
        <dbReference type="ARBA" id="ARBA00022525"/>
    </source>
</evidence>
<keyword evidence="2" id="KW-0134">Cell wall</keyword>
<dbReference type="InterPro" id="IPR004843">
    <property type="entry name" value="Calcineurin-like_PHP"/>
</dbReference>
<name>A0A6I5A2X4_9BACI</name>
<dbReference type="FunFam" id="3.60.21.10:FF:000052">
    <property type="entry name" value="Endonuclease YhcR"/>
    <property type="match status" value="1"/>
</dbReference>
<dbReference type="GO" id="GO:0008768">
    <property type="term" value="F:UDP-sugar diphosphatase activity"/>
    <property type="evidence" value="ECO:0007669"/>
    <property type="project" value="TreeGrafter"/>
</dbReference>
<keyword evidence="3" id="KW-0964">Secreted</keyword>
<dbReference type="AlphaFoldDB" id="A0A6I5A2X4"/>
<feature type="domain" description="SLH" evidence="7">
    <location>
        <begin position="665"/>
        <end position="723"/>
    </location>
</feature>
<comment type="subcellular location">
    <subcellularLocation>
        <location evidence="1">Secreted</location>
        <location evidence="1">Cell wall</location>
        <topology evidence="1">Peptidoglycan-anchor</topology>
    </subcellularLocation>
</comment>
<feature type="signal peptide" evidence="6">
    <location>
        <begin position="1"/>
        <end position="35"/>
    </location>
</feature>
<organism evidence="8 9">
    <name type="scientific">Pontibacillus yanchengensis</name>
    <dbReference type="NCBI Taxonomy" id="462910"/>
    <lineage>
        <taxon>Bacteria</taxon>
        <taxon>Bacillati</taxon>
        <taxon>Bacillota</taxon>
        <taxon>Bacilli</taxon>
        <taxon>Bacillales</taxon>
        <taxon>Bacillaceae</taxon>
        <taxon>Pontibacillus</taxon>
    </lineage>
</organism>
<dbReference type="PANTHER" id="PTHR11575">
    <property type="entry name" value="5'-NUCLEOTIDASE-RELATED"/>
    <property type="match status" value="1"/>
</dbReference>
<dbReference type="Proteomes" id="UP000468638">
    <property type="component" value="Unassembled WGS sequence"/>
</dbReference>
<dbReference type="InterPro" id="IPR006179">
    <property type="entry name" value="5_nucleotidase/apyrase"/>
</dbReference>
<dbReference type="OrthoDB" id="9801679at2"/>